<evidence type="ECO:0000256" key="2">
    <source>
        <dbReference type="ARBA" id="ARBA00022737"/>
    </source>
</evidence>
<feature type="domain" description="Rhodanese" evidence="3">
    <location>
        <begin position="40"/>
        <end position="145"/>
    </location>
</feature>
<sequence length="286" mass="30370">MSSSLLPPLASAPEVHAVLGDPRLRIVDATGYLDRPAGGGPYTVRSGRLGYEEEHLPGAGFADIGGDLSVAGAPRPFTLPEPEALAATFGAIGLGSGTHVVIYARNSPMWATRLWWLLHYLGHDDVSVLDGGLPGWKAAGLPVESGPVRFPTAVLEPRPRHDLLATQTQVQELSENAGCLVNALTPAVFRGEGVTSYSRPGRIPGSVNLPWTELVDGQTLVWRDAQTRAAALEPHQDRPVVAYCGGGISATVDVFGWYLAGRDDVRLYDGSLAEWSAQPDLPLQLG</sequence>
<dbReference type="CDD" id="cd01448">
    <property type="entry name" value="TST_Repeat_1"/>
    <property type="match status" value="1"/>
</dbReference>
<evidence type="ECO:0000256" key="1">
    <source>
        <dbReference type="ARBA" id="ARBA00022679"/>
    </source>
</evidence>
<accession>A0ABP7ATM8</accession>
<comment type="caution">
    <text evidence="4">The sequence shown here is derived from an EMBL/GenBank/DDBJ whole genome shotgun (WGS) entry which is preliminary data.</text>
</comment>
<dbReference type="RefSeq" id="WP_231485582.1">
    <property type="nucleotide sequence ID" value="NZ_BAAAZO010000014.1"/>
</dbReference>
<evidence type="ECO:0000313" key="5">
    <source>
        <dbReference type="Proteomes" id="UP001501074"/>
    </source>
</evidence>
<protein>
    <submittedName>
        <fullName evidence="4">Sulfurtransferase</fullName>
    </submittedName>
</protein>
<dbReference type="Pfam" id="PF00581">
    <property type="entry name" value="Rhodanese"/>
    <property type="match status" value="2"/>
</dbReference>
<dbReference type="EMBL" id="BAAAZO010000014">
    <property type="protein sequence ID" value="GAA3640215.1"/>
    <property type="molecule type" value="Genomic_DNA"/>
</dbReference>
<dbReference type="PANTHER" id="PTHR11364">
    <property type="entry name" value="THIOSULFATE SULFERTANSFERASE"/>
    <property type="match status" value="1"/>
</dbReference>
<dbReference type="SMART" id="SM00450">
    <property type="entry name" value="RHOD"/>
    <property type="match status" value="2"/>
</dbReference>
<proteinExistence type="predicted"/>
<dbReference type="SUPFAM" id="SSF52821">
    <property type="entry name" value="Rhodanese/Cell cycle control phosphatase"/>
    <property type="match status" value="2"/>
</dbReference>
<dbReference type="Gene3D" id="3.40.250.10">
    <property type="entry name" value="Rhodanese-like domain"/>
    <property type="match status" value="2"/>
</dbReference>
<dbReference type="Proteomes" id="UP001501074">
    <property type="component" value="Unassembled WGS sequence"/>
</dbReference>
<dbReference type="InterPro" id="IPR045078">
    <property type="entry name" value="TST/MPST-like"/>
</dbReference>
<name>A0ABP7ATM8_9ACTN</name>
<keyword evidence="1" id="KW-0808">Transferase</keyword>
<evidence type="ECO:0000259" key="3">
    <source>
        <dbReference type="PROSITE" id="PS50206"/>
    </source>
</evidence>
<evidence type="ECO:0000313" key="4">
    <source>
        <dbReference type="EMBL" id="GAA3640215.1"/>
    </source>
</evidence>
<dbReference type="InterPro" id="IPR001763">
    <property type="entry name" value="Rhodanese-like_dom"/>
</dbReference>
<feature type="domain" description="Rhodanese" evidence="3">
    <location>
        <begin position="185"/>
        <end position="284"/>
    </location>
</feature>
<gene>
    <name evidence="4" type="ORF">GCM10022223_69280</name>
</gene>
<organism evidence="4 5">
    <name type="scientific">Kineosporia mesophila</name>
    <dbReference type="NCBI Taxonomy" id="566012"/>
    <lineage>
        <taxon>Bacteria</taxon>
        <taxon>Bacillati</taxon>
        <taxon>Actinomycetota</taxon>
        <taxon>Actinomycetes</taxon>
        <taxon>Kineosporiales</taxon>
        <taxon>Kineosporiaceae</taxon>
        <taxon>Kineosporia</taxon>
    </lineage>
</organism>
<keyword evidence="5" id="KW-1185">Reference proteome</keyword>
<reference evidence="5" key="1">
    <citation type="journal article" date="2019" name="Int. J. Syst. Evol. Microbiol.">
        <title>The Global Catalogue of Microorganisms (GCM) 10K type strain sequencing project: providing services to taxonomists for standard genome sequencing and annotation.</title>
        <authorList>
            <consortium name="The Broad Institute Genomics Platform"/>
            <consortium name="The Broad Institute Genome Sequencing Center for Infectious Disease"/>
            <person name="Wu L."/>
            <person name="Ma J."/>
        </authorList>
    </citation>
    <scope>NUCLEOTIDE SEQUENCE [LARGE SCALE GENOMIC DNA]</scope>
    <source>
        <strain evidence="5">JCM 16902</strain>
    </source>
</reference>
<dbReference type="InterPro" id="IPR036873">
    <property type="entry name" value="Rhodanese-like_dom_sf"/>
</dbReference>
<keyword evidence="2" id="KW-0677">Repeat</keyword>
<dbReference type="PROSITE" id="PS50206">
    <property type="entry name" value="RHODANESE_3"/>
    <property type="match status" value="2"/>
</dbReference>
<dbReference type="PANTHER" id="PTHR11364:SF27">
    <property type="entry name" value="SULFURTRANSFERASE"/>
    <property type="match status" value="1"/>
</dbReference>